<dbReference type="InterPro" id="IPR048941">
    <property type="entry name" value="ATG1-like_MIT2"/>
</dbReference>
<feature type="region of interest" description="Disordered" evidence="7">
    <location>
        <begin position="463"/>
        <end position="482"/>
    </location>
</feature>
<feature type="compositionally biased region" description="Basic and acidic residues" evidence="7">
    <location>
        <begin position="593"/>
        <end position="602"/>
    </location>
</feature>
<dbReference type="VEuPathDB" id="FungiDB:SeMB42_g01933"/>
<dbReference type="PANTHER" id="PTHR24348">
    <property type="entry name" value="SERINE/THREONINE-PROTEIN KINASE UNC-51-RELATED"/>
    <property type="match status" value="1"/>
</dbReference>
<dbReference type="SMART" id="SM00220">
    <property type="entry name" value="S_TKc"/>
    <property type="match status" value="1"/>
</dbReference>
<dbReference type="InterPro" id="IPR008271">
    <property type="entry name" value="Ser/Thr_kinase_AS"/>
</dbReference>
<protein>
    <recommendedName>
        <fullName evidence="1">non-specific serine/threonine protein kinase</fullName>
        <ecNumber evidence="1">2.7.11.1</ecNumber>
    </recommendedName>
    <alternativeName>
        <fullName evidence="6">Autophagy-related protein 1</fullName>
    </alternativeName>
</protein>
<dbReference type="Gene3D" id="3.30.200.20">
    <property type="entry name" value="Phosphorylase Kinase, domain 1"/>
    <property type="match status" value="1"/>
</dbReference>
<comment type="caution">
    <text evidence="9">The sequence shown here is derived from an EMBL/GenBank/DDBJ whole genome shotgun (WGS) entry which is preliminary data.</text>
</comment>
<dbReference type="GO" id="GO:0005829">
    <property type="term" value="C:cytosol"/>
    <property type="evidence" value="ECO:0007669"/>
    <property type="project" value="TreeGrafter"/>
</dbReference>
<feature type="region of interest" description="Disordered" evidence="7">
    <location>
        <begin position="489"/>
        <end position="508"/>
    </location>
</feature>
<dbReference type="Pfam" id="PF12063">
    <property type="entry name" value="ATG1-like_MIT1"/>
    <property type="match status" value="1"/>
</dbReference>
<keyword evidence="3" id="KW-0547">Nucleotide-binding</keyword>
<keyword evidence="5" id="KW-0067">ATP-binding</keyword>
<feature type="compositionally biased region" description="Low complexity" evidence="7">
    <location>
        <begin position="353"/>
        <end position="367"/>
    </location>
</feature>
<dbReference type="PROSITE" id="PS00108">
    <property type="entry name" value="PROTEIN_KINASE_ST"/>
    <property type="match status" value="1"/>
</dbReference>
<feature type="region of interest" description="Disordered" evidence="7">
    <location>
        <begin position="403"/>
        <end position="432"/>
    </location>
</feature>
<feature type="region of interest" description="Disordered" evidence="7">
    <location>
        <begin position="1030"/>
        <end position="1076"/>
    </location>
</feature>
<evidence type="ECO:0000313" key="10">
    <source>
        <dbReference type="Proteomes" id="UP000320475"/>
    </source>
</evidence>
<dbReference type="GO" id="GO:0010506">
    <property type="term" value="P:regulation of autophagy"/>
    <property type="evidence" value="ECO:0007669"/>
    <property type="project" value="InterPro"/>
</dbReference>
<feature type="region of interest" description="Disordered" evidence="7">
    <location>
        <begin position="804"/>
        <end position="844"/>
    </location>
</feature>
<dbReference type="GO" id="GO:0061709">
    <property type="term" value="P:reticulophagy"/>
    <property type="evidence" value="ECO:0007669"/>
    <property type="project" value="TreeGrafter"/>
</dbReference>
<feature type="region of interest" description="Disordered" evidence="7">
    <location>
        <begin position="521"/>
        <end position="561"/>
    </location>
</feature>
<feature type="domain" description="Protein kinase" evidence="8">
    <location>
        <begin position="49"/>
        <end position="402"/>
    </location>
</feature>
<dbReference type="Gene3D" id="1.10.510.10">
    <property type="entry name" value="Transferase(Phosphotransferase) domain 1"/>
    <property type="match status" value="1"/>
</dbReference>
<feature type="compositionally biased region" description="Polar residues" evidence="7">
    <location>
        <begin position="1067"/>
        <end position="1076"/>
    </location>
</feature>
<dbReference type="GO" id="GO:0034727">
    <property type="term" value="P:piecemeal microautophagy of the nucleus"/>
    <property type="evidence" value="ECO:0007669"/>
    <property type="project" value="TreeGrafter"/>
</dbReference>
<dbReference type="InterPro" id="IPR045269">
    <property type="entry name" value="Atg1-like"/>
</dbReference>
<dbReference type="GO" id="GO:0042594">
    <property type="term" value="P:response to starvation"/>
    <property type="evidence" value="ECO:0007669"/>
    <property type="project" value="TreeGrafter"/>
</dbReference>
<dbReference type="GO" id="GO:0000045">
    <property type="term" value="P:autophagosome assembly"/>
    <property type="evidence" value="ECO:0007669"/>
    <property type="project" value="TreeGrafter"/>
</dbReference>
<feature type="compositionally biased region" description="Polar residues" evidence="7">
    <location>
        <begin position="526"/>
        <end position="546"/>
    </location>
</feature>
<dbReference type="Pfam" id="PF00069">
    <property type="entry name" value="Pkinase"/>
    <property type="match status" value="1"/>
</dbReference>
<feature type="compositionally biased region" description="Polar residues" evidence="7">
    <location>
        <begin position="829"/>
        <end position="843"/>
    </location>
</feature>
<dbReference type="AlphaFoldDB" id="A0A507DAR0"/>
<evidence type="ECO:0000256" key="2">
    <source>
        <dbReference type="ARBA" id="ARBA00022679"/>
    </source>
</evidence>
<evidence type="ECO:0000256" key="7">
    <source>
        <dbReference type="SAM" id="MobiDB-lite"/>
    </source>
</evidence>
<sequence length="1076" mass="116653">MASPPLLYHHQNRPQHPHQQQLQLQQSTTVVNAFHHAELVNQPTLIGDYVLSTEIGRGSFATVYLASRTHIVRNNGPPDLHPPSPFAVKSVLKDKLNRKLSENLQSEIKILQGLKHPYIVQLLDVVNTDRHIHLIMEYCSMGDLSSFIKRKGCPSNQPSNGPNYLAGESGGMAEFVVRHFLNHLVKSMIFLRQNSLIHRDLKPQNLLLSQPTPGTPPVEPIPGVLIPPLPILKLADFGFARSLASQDMASTLCGSPLYMAPEVLRGDRYDAKADLWSLGAILFEMIYGRPPFQAQSHIDLLKKIDKGDGTVRFPGEDTAGQALDAITSGNSQTVRHVAPSATRPNRALSTSYSRPTPSSGLSTSSPSIVQPSEDLKDLIRQLLKRNPVERMSFEEFFLHPAVQASTPPTPNTPKPSSLSQPLADSSNTVHSHYSNKGIVSSPHYDPTTRGFLGQPLSLPNTFLSTGKAPVTSKRTRSQSLATAEHYTENGASCQQNQQENDVPLPKSYATTTKSPILEMRPLASGNAPSHRNESSGGFNGFTQRTELPSPPPIVSPNGDLEPPFPNYVVDPAAFAAAGLRYNRAKVNSNQSNDKSDRSDKMETNTSSLASLGSIEMSGGSGETDERERIVMLVKKPSTKMSPHRSVASSAPTGAFISAKRTNCDSKAMKTSNLEEYVVVERGAVEVNWLADEVERMVGLGHNQHSISNTNIRKPYDTNGINISRPNPVWAETFKGQRPQPPLPESMHRFLDAPVGQALGHGTRSSSPLQVQLAMLNRCARRGQAVHQFADERLLVANNAAVPAVKSGSNSTSSSTNNSNQHLYPCSDSPHGTPNGRRQSTPVASSARAWAEEALALYIRSLTLYEQGMTVARSVLSTGAQGVNLTSLSAAVAWIRDRFNECLERAELARRVMETRVEGQTSAHSVEKLVHDRALEMAEKAGVSELNGADLGTCGATYAHAALLLEAILQELPQTSFNNNQHDNGLPFIMDGPFDTLSPDDRAAIERFLSTLYFQVSRTKEMIQSGVNTVNSNEVCNKPHHHSSSSSSSSSSGGGGGGGGGGGSSSSRNCSVNNRHK</sequence>
<accession>A0A507DAR0</accession>
<dbReference type="OrthoDB" id="346907at2759"/>
<dbReference type="EC" id="2.7.11.1" evidence="1"/>
<dbReference type="Pfam" id="PF21127">
    <property type="entry name" value="ATG1-like_MIT2"/>
    <property type="match status" value="1"/>
</dbReference>
<feature type="region of interest" description="Disordered" evidence="7">
    <location>
        <begin position="327"/>
        <end position="369"/>
    </location>
</feature>
<evidence type="ECO:0000256" key="1">
    <source>
        <dbReference type="ARBA" id="ARBA00012513"/>
    </source>
</evidence>
<gene>
    <name evidence="9" type="ORF">SeLEV6574_g01911</name>
</gene>
<feature type="region of interest" description="Disordered" evidence="7">
    <location>
        <begin position="585"/>
        <end position="626"/>
    </location>
</feature>
<reference evidence="9 10" key="1">
    <citation type="journal article" date="2019" name="Sci. Rep.">
        <title>Comparative genomics of chytrid fungi reveal insights into the obligate biotrophic and pathogenic lifestyle of Synchytrium endobioticum.</title>
        <authorList>
            <person name="van de Vossenberg B.T.L.H."/>
            <person name="Warris S."/>
            <person name="Nguyen H.D.T."/>
            <person name="van Gent-Pelzer M.P.E."/>
            <person name="Joly D.L."/>
            <person name="van de Geest H.C."/>
            <person name="Bonants P.J.M."/>
            <person name="Smith D.S."/>
            <person name="Levesque C.A."/>
            <person name="van der Lee T.A.J."/>
        </authorList>
    </citation>
    <scope>NUCLEOTIDE SEQUENCE [LARGE SCALE GENOMIC DNA]</scope>
    <source>
        <strain evidence="9 10">LEV6574</strain>
    </source>
</reference>
<dbReference type="SUPFAM" id="SSF56112">
    <property type="entry name" value="Protein kinase-like (PK-like)"/>
    <property type="match status" value="1"/>
</dbReference>
<dbReference type="GO" id="GO:0034045">
    <property type="term" value="C:phagophore assembly site membrane"/>
    <property type="evidence" value="ECO:0007669"/>
    <property type="project" value="TreeGrafter"/>
</dbReference>
<dbReference type="GO" id="GO:0000422">
    <property type="term" value="P:autophagy of mitochondrion"/>
    <property type="evidence" value="ECO:0007669"/>
    <property type="project" value="TreeGrafter"/>
</dbReference>
<keyword evidence="4" id="KW-0418">Kinase</keyword>
<dbReference type="Proteomes" id="UP000320475">
    <property type="component" value="Unassembled WGS sequence"/>
</dbReference>
<feature type="compositionally biased region" description="Polar residues" evidence="7">
    <location>
        <begin position="489"/>
        <end position="500"/>
    </location>
</feature>
<evidence type="ECO:0000256" key="3">
    <source>
        <dbReference type="ARBA" id="ARBA00022741"/>
    </source>
</evidence>
<evidence type="ECO:0000256" key="5">
    <source>
        <dbReference type="ARBA" id="ARBA00022840"/>
    </source>
</evidence>
<feature type="compositionally biased region" description="Gly residues" evidence="7">
    <location>
        <begin position="1051"/>
        <end position="1063"/>
    </location>
</feature>
<dbReference type="InterPro" id="IPR000719">
    <property type="entry name" value="Prot_kinase_dom"/>
</dbReference>
<dbReference type="PANTHER" id="PTHR24348:SF22">
    <property type="entry name" value="NON-SPECIFIC SERINE_THREONINE PROTEIN KINASE"/>
    <property type="match status" value="1"/>
</dbReference>
<name>A0A507DAR0_9FUNG</name>
<feature type="compositionally biased region" description="Low complexity" evidence="7">
    <location>
        <begin position="804"/>
        <end position="819"/>
    </location>
</feature>
<dbReference type="GO" id="GO:0005776">
    <property type="term" value="C:autophagosome"/>
    <property type="evidence" value="ECO:0007669"/>
    <property type="project" value="TreeGrafter"/>
</dbReference>
<dbReference type="InterPro" id="IPR022708">
    <property type="entry name" value="Atg1-like_tMIT"/>
</dbReference>
<dbReference type="PROSITE" id="PS50011">
    <property type="entry name" value="PROTEIN_KINASE_DOM"/>
    <property type="match status" value="1"/>
</dbReference>
<dbReference type="InterPro" id="IPR011009">
    <property type="entry name" value="Kinase-like_dom_sf"/>
</dbReference>
<proteinExistence type="predicted"/>
<evidence type="ECO:0000256" key="6">
    <source>
        <dbReference type="ARBA" id="ARBA00030237"/>
    </source>
</evidence>
<evidence type="ECO:0000313" key="9">
    <source>
        <dbReference type="EMBL" id="TPX48644.1"/>
    </source>
</evidence>
<keyword evidence="2" id="KW-0808">Transferase</keyword>
<feature type="compositionally biased region" description="Polar residues" evidence="7">
    <location>
        <begin position="418"/>
        <end position="432"/>
    </location>
</feature>
<dbReference type="GO" id="GO:0005524">
    <property type="term" value="F:ATP binding"/>
    <property type="evidence" value="ECO:0007669"/>
    <property type="project" value="UniProtKB-KW"/>
</dbReference>
<organism evidence="9 10">
    <name type="scientific">Synchytrium endobioticum</name>
    <dbReference type="NCBI Taxonomy" id="286115"/>
    <lineage>
        <taxon>Eukaryota</taxon>
        <taxon>Fungi</taxon>
        <taxon>Fungi incertae sedis</taxon>
        <taxon>Chytridiomycota</taxon>
        <taxon>Chytridiomycota incertae sedis</taxon>
        <taxon>Chytridiomycetes</taxon>
        <taxon>Synchytriales</taxon>
        <taxon>Synchytriaceae</taxon>
        <taxon>Synchytrium</taxon>
    </lineage>
</organism>
<dbReference type="EMBL" id="QEAM01000048">
    <property type="protein sequence ID" value="TPX48644.1"/>
    <property type="molecule type" value="Genomic_DNA"/>
</dbReference>
<evidence type="ECO:0000256" key="4">
    <source>
        <dbReference type="ARBA" id="ARBA00022777"/>
    </source>
</evidence>
<dbReference type="GO" id="GO:0004674">
    <property type="term" value="F:protein serine/threonine kinase activity"/>
    <property type="evidence" value="ECO:0007669"/>
    <property type="project" value="UniProtKB-EC"/>
</dbReference>
<evidence type="ECO:0000259" key="8">
    <source>
        <dbReference type="PROSITE" id="PS50011"/>
    </source>
</evidence>